<gene>
    <name evidence="1" type="ORF">HPB48_015634</name>
</gene>
<reference evidence="1 2" key="1">
    <citation type="journal article" date="2020" name="Cell">
        <title>Large-Scale Comparative Analyses of Tick Genomes Elucidate Their Genetic Diversity and Vector Capacities.</title>
        <authorList>
            <consortium name="Tick Genome and Microbiome Consortium (TIGMIC)"/>
            <person name="Jia N."/>
            <person name="Wang J."/>
            <person name="Shi W."/>
            <person name="Du L."/>
            <person name="Sun Y."/>
            <person name="Zhan W."/>
            <person name="Jiang J.F."/>
            <person name="Wang Q."/>
            <person name="Zhang B."/>
            <person name="Ji P."/>
            <person name="Bell-Sakyi L."/>
            <person name="Cui X.M."/>
            <person name="Yuan T.T."/>
            <person name="Jiang B.G."/>
            <person name="Yang W.F."/>
            <person name="Lam T.T."/>
            <person name="Chang Q.C."/>
            <person name="Ding S.J."/>
            <person name="Wang X.J."/>
            <person name="Zhu J.G."/>
            <person name="Ruan X.D."/>
            <person name="Zhao L."/>
            <person name="Wei J.T."/>
            <person name="Ye R.Z."/>
            <person name="Que T.C."/>
            <person name="Du C.H."/>
            <person name="Zhou Y.H."/>
            <person name="Cheng J.X."/>
            <person name="Dai P.F."/>
            <person name="Guo W.B."/>
            <person name="Han X.H."/>
            <person name="Huang E.J."/>
            <person name="Li L.F."/>
            <person name="Wei W."/>
            <person name="Gao Y.C."/>
            <person name="Liu J.Z."/>
            <person name="Shao H.Z."/>
            <person name="Wang X."/>
            <person name="Wang C.C."/>
            <person name="Yang T.C."/>
            <person name="Huo Q.B."/>
            <person name="Li W."/>
            <person name="Chen H.Y."/>
            <person name="Chen S.E."/>
            <person name="Zhou L.G."/>
            <person name="Ni X.B."/>
            <person name="Tian J.H."/>
            <person name="Sheng Y."/>
            <person name="Liu T."/>
            <person name="Pan Y.S."/>
            <person name="Xia L.Y."/>
            <person name="Li J."/>
            <person name="Zhao F."/>
            <person name="Cao W.C."/>
        </authorList>
    </citation>
    <scope>NUCLEOTIDE SEQUENCE [LARGE SCALE GENOMIC DNA]</scope>
    <source>
        <strain evidence="1">HaeL-2018</strain>
    </source>
</reference>
<accession>A0A9J6GDC5</accession>
<evidence type="ECO:0000313" key="1">
    <source>
        <dbReference type="EMBL" id="KAH9373083.1"/>
    </source>
</evidence>
<dbReference type="OMA" id="QNEDICL"/>
<name>A0A9J6GDC5_HAELO</name>
<dbReference type="EMBL" id="JABSTR010000006">
    <property type="protein sequence ID" value="KAH9373083.1"/>
    <property type="molecule type" value="Genomic_DNA"/>
</dbReference>
<evidence type="ECO:0000313" key="2">
    <source>
        <dbReference type="Proteomes" id="UP000821853"/>
    </source>
</evidence>
<dbReference type="AlphaFoldDB" id="A0A9J6GDC5"/>
<sequence length="187" mass="21104">MLKVKGNSKEIWNIITSVTKSSQKRRVLPDLGVLNCSEAALAEKFNDFFVNISSSITSNVDQNEDICLPSPLQNSFVFKEITREQIILVTKQMSSNKSVGHDEISVHILKANIDILSDPLQTTFNQSFMSGVFPDQLKVGRVVPIYKGDDPNDVENYRPITILPAVTILFDKLIALRMIEFIEKYQI</sequence>
<protein>
    <submittedName>
        <fullName evidence="1">Uncharacterized protein</fullName>
    </submittedName>
</protein>
<dbReference type="VEuPathDB" id="VectorBase:HLOH_046405"/>
<organism evidence="1 2">
    <name type="scientific">Haemaphysalis longicornis</name>
    <name type="common">Bush tick</name>
    <dbReference type="NCBI Taxonomy" id="44386"/>
    <lineage>
        <taxon>Eukaryota</taxon>
        <taxon>Metazoa</taxon>
        <taxon>Ecdysozoa</taxon>
        <taxon>Arthropoda</taxon>
        <taxon>Chelicerata</taxon>
        <taxon>Arachnida</taxon>
        <taxon>Acari</taxon>
        <taxon>Parasitiformes</taxon>
        <taxon>Ixodida</taxon>
        <taxon>Ixodoidea</taxon>
        <taxon>Ixodidae</taxon>
        <taxon>Haemaphysalinae</taxon>
        <taxon>Haemaphysalis</taxon>
    </lineage>
</organism>
<dbReference type="PANTHER" id="PTHR47510:SF3">
    <property type="entry name" value="ENDO_EXONUCLEASE_PHOSPHATASE DOMAIN-CONTAINING PROTEIN"/>
    <property type="match status" value="1"/>
</dbReference>
<comment type="caution">
    <text evidence="1">The sequence shown here is derived from an EMBL/GenBank/DDBJ whole genome shotgun (WGS) entry which is preliminary data.</text>
</comment>
<dbReference type="PANTHER" id="PTHR47510">
    <property type="entry name" value="REVERSE TRANSCRIPTASE DOMAIN-CONTAINING PROTEIN"/>
    <property type="match status" value="1"/>
</dbReference>
<dbReference type="OrthoDB" id="6437545at2759"/>
<dbReference type="Proteomes" id="UP000821853">
    <property type="component" value="Chromosome 4"/>
</dbReference>
<keyword evidence="2" id="KW-1185">Reference proteome</keyword>
<proteinExistence type="predicted"/>